<evidence type="ECO:0000256" key="2">
    <source>
        <dbReference type="ARBA" id="ARBA00022490"/>
    </source>
</evidence>
<dbReference type="OrthoDB" id="268594at2759"/>
<feature type="region of interest" description="Disordered" evidence="6">
    <location>
        <begin position="1"/>
        <end position="28"/>
    </location>
</feature>
<name>A0A1G4KDQ5_9SACH</name>
<proteinExistence type="inferred from homology"/>
<evidence type="ECO:0000256" key="1">
    <source>
        <dbReference type="ARBA" id="ARBA00004496"/>
    </source>
</evidence>
<comment type="similarity">
    <text evidence="5">Belongs to the COX19 family.</text>
</comment>
<comment type="function">
    <text evidence="4">Required for the assembly of mitochondrial cytochrome c oxidase.</text>
</comment>
<organism evidence="7 8">
    <name type="scientific">Lachancea meyersii CBS 8951</name>
    <dbReference type="NCBI Taxonomy" id="1266667"/>
    <lineage>
        <taxon>Eukaryota</taxon>
        <taxon>Fungi</taxon>
        <taxon>Dikarya</taxon>
        <taxon>Ascomycota</taxon>
        <taxon>Saccharomycotina</taxon>
        <taxon>Saccharomycetes</taxon>
        <taxon>Saccharomycetales</taxon>
        <taxon>Saccharomycetaceae</taxon>
        <taxon>Lachancea</taxon>
    </lineage>
</organism>
<dbReference type="AlphaFoldDB" id="A0A1G4KDQ5"/>
<dbReference type="PANTHER" id="PTHR21107:SF2">
    <property type="entry name" value="CYTOCHROME C OXIDASE ASSEMBLY PROTEIN COX19"/>
    <property type="match status" value="1"/>
</dbReference>
<dbReference type="InterPro" id="IPR051383">
    <property type="entry name" value="COX19"/>
</dbReference>
<feature type="compositionally biased region" description="Low complexity" evidence="6">
    <location>
        <begin position="86"/>
        <end position="101"/>
    </location>
</feature>
<keyword evidence="3" id="KW-1015">Disulfide bond</keyword>
<accession>A0A1G4KDQ5</accession>
<evidence type="ECO:0000313" key="7">
    <source>
        <dbReference type="EMBL" id="SCV02615.1"/>
    </source>
</evidence>
<dbReference type="PROSITE" id="PS51808">
    <property type="entry name" value="CHCH"/>
    <property type="match status" value="1"/>
</dbReference>
<sequence>MSASPGNSLKALSPTPPERGSFPLDHDGECTKQMQEYLQCIKLVRGENAPNCRLLAKEYLNCRMNHQLMTRDEWKNLGLPDDPKQSSSSSSSSSSSNEKQN</sequence>
<evidence type="ECO:0000256" key="3">
    <source>
        <dbReference type="ARBA" id="ARBA00023157"/>
    </source>
</evidence>
<dbReference type="PANTHER" id="PTHR21107">
    <property type="entry name" value="CYTOCHROME C OXIDASE ASSEMBLY PROTEIN COX19"/>
    <property type="match status" value="1"/>
</dbReference>
<dbReference type="GO" id="GO:0033617">
    <property type="term" value="P:mitochondrial respiratory chain complex IV assembly"/>
    <property type="evidence" value="ECO:0007669"/>
    <property type="project" value="TreeGrafter"/>
</dbReference>
<feature type="region of interest" description="Disordered" evidence="6">
    <location>
        <begin position="73"/>
        <end position="101"/>
    </location>
</feature>
<reference evidence="8" key="1">
    <citation type="submission" date="2016-03" db="EMBL/GenBank/DDBJ databases">
        <authorList>
            <person name="Devillers Hugo."/>
        </authorList>
    </citation>
    <scope>NUCLEOTIDE SEQUENCE [LARGE SCALE GENOMIC DNA]</scope>
</reference>
<gene>
    <name evidence="7" type="ORF">LAME_0H03378G</name>
</gene>
<keyword evidence="2" id="KW-0963">Cytoplasm</keyword>
<protein>
    <submittedName>
        <fullName evidence="7">LAME_0H03378g1_1</fullName>
    </submittedName>
</protein>
<dbReference type="EMBL" id="LT598480">
    <property type="protein sequence ID" value="SCV02615.1"/>
    <property type="molecule type" value="Genomic_DNA"/>
</dbReference>
<comment type="subcellular location">
    <subcellularLocation>
        <location evidence="1">Cytoplasm</location>
    </subcellularLocation>
</comment>
<keyword evidence="8" id="KW-1185">Reference proteome</keyword>
<evidence type="ECO:0000256" key="6">
    <source>
        <dbReference type="SAM" id="MobiDB-lite"/>
    </source>
</evidence>
<evidence type="ECO:0000313" key="8">
    <source>
        <dbReference type="Proteomes" id="UP000191144"/>
    </source>
</evidence>
<dbReference type="GO" id="GO:0005758">
    <property type="term" value="C:mitochondrial intermembrane space"/>
    <property type="evidence" value="ECO:0007669"/>
    <property type="project" value="TreeGrafter"/>
</dbReference>
<dbReference type="Proteomes" id="UP000191144">
    <property type="component" value="Chromosome H"/>
</dbReference>
<evidence type="ECO:0000256" key="4">
    <source>
        <dbReference type="ARBA" id="ARBA00037279"/>
    </source>
</evidence>
<evidence type="ECO:0000256" key="5">
    <source>
        <dbReference type="ARBA" id="ARBA00038223"/>
    </source>
</evidence>